<feature type="domain" description="Regulator of ribonuclease activity B" evidence="1">
    <location>
        <begin position="8"/>
        <end position="109"/>
    </location>
</feature>
<dbReference type="RefSeq" id="WP_281912188.1">
    <property type="nucleotide sequence ID" value="NZ_AP026966.1"/>
</dbReference>
<evidence type="ECO:0000259" key="1">
    <source>
        <dbReference type="Pfam" id="PF06877"/>
    </source>
</evidence>
<dbReference type="Gene3D" id="3.30.70.970">
    <property type="entry name" value="RraB-like"/>
    <property type="match status" value="1"/>
</dbReference>
<evidence type="ECO:0000313" key="3">
    <source>
        <dbReference type="Proteomes" id="UP001163336"/>
    </source>
</evidence>
<keyword evidence="3" id="KW-1185">Reference proteome</keyword>
<dbReference type="EMBL" id="AP026966">
    <property type="protein sequence ID" value="BDT57087.1"/>
    <property type="molecule type" value="Genomic_DNA"/>
</dbReference>
<sequence length="117" mass="13524">MISLVQLEEMFESIREGAGWDMSQPMLWGYFFNDKSREKLESVLPVLEKDGYRFVDLFVPELDEGQAPYFFLRVEKGEVHDPASLYQRNAEFYALAERYGLDSYDGMDVGPLSGPDH</sequence>
<protein>
    <recommendedName>
        <fullName evidence="1">Regulator of ribonuclease activity B domain-containing protein</fullName>
    </recommendedName>
</protein>
<name>A0ABM8C1P5_9BURK</name>
<evidence type="ECO:0000313" key="2">
    <source>
        <dbReference type="EMBL" id="BDT57087.1"/>
    </source>
</evidence>
<dbReference type="InterPro" id="IPR009671">
    <property type="entry name" value="RraB_dom"/>
</dbReference>
<gene>
    <name evidence="2" type="ORF">MasN3_05810</name>
</gene>
<dbReference type="Proteomes" id="UP001163336">
    <property type="component" value="Chromosome"/>
</dbReference>
<dbReference type="Pfam" id="PF06877">
    <property type="entry name" value="RraB"/>
    <property type="match status" value="1"/>
</dbReference>
<proteinExistence type="predicted"/>
<reference evidence="2" key="1">
    <citation type="submission" date="2022-11" db="EMBL/GenBank/DDBJ databases">
        <title>Isolation and characterization of PLA-degrading bacterium Massilia sp. from Antarctic soil.</title>
        <authorList>
            <person name="Sato K."/>
            <person name="Gomez-Fuentes C."/>
            <person name="Ahmad S.A."/>
            <person name="Zulkharnain A."/>
        </authorList>
    </citation>
    <scope>NUCLEOTIDE SEQUENCE</scope>
    <source>
        <strain evidence="2">N-3</strain>
    </source>
</reference>
<accession>A0ABM8C1P5</accession>
<dbReference type="InterPro" id="IPR036701">
    <property type="entry name" value="RraB-like_sf"/>
</dbReference>
<organism evidence="2 3">
    <name type="scientific">Massilia varians</name>
    <dbReference type="NCBI Taxonomy" id="457921"/>
    <lineage>
        <taxon>Bacteria</taxon>
        <taxon>Pseudomonadati</taxon>
        <taxon>Pseudomonadota</taxon>
        <taxon>Betaproteobacteria</taxon>
        <taxon>Burkholderiales</taxon>
        <taxon>Oxalobacteraceae</taxon>
        <taxon>Telluria group</taxon>
        <taxon>Massilia</taxon>
    </lineage>
</organism>